<dbReference type="Proteomes" id="UP000824041">
    <property type="component" value="Unassembled WGS sequence"/>
</dbReference>
<sequence>MFGRRKSSRTGEKEHNYDKSTEKPVLRCSICTGEQVAGFQDLKTGVFHEVCLIRNEKELEDFKNDYGLDFIEKIY</sequence>
<feature type="region of interest" description="Disordered" evidence="1">
    <location>
        <begin position="1"/>
        <end position="22"/>
    </location>
</feature>
<name>A0A9D2DRN4_9FIRM</name>
<proteinExistence type="predicted"/>
<comment type="caution">
    <text evidence="2">The sequence shown here is derived from an EMBL/GenBank/DDBJ whole genome shotgun (WGS) entry which is preliminary data.</text>
</comment>
<accession>A0A9D2DRN4</accession>
<gene>
    <name evidence="2" type="ORF">IAA21_04020</name>
</gene>
<dbReference type="AlphaFoldDB" id="A0A9D2DRN4"/>
<dbReference type="EMBL" id="DXBU01000053">
    <property type="protein sequence ID" value="HIZ21952.1"/>
    <property type="molecule type" value="Genomic_DNA"/>
</dbReference>
<evidence type="ECO:0000256" key="1">
    <source>
        <dbReference type="SAM" id="MobiDB-lite"/>
    </source>
</evidence>
<organism evidence="2 3">
    <name type="scientific">Candidatus Blautia faecigallinarum</name>
    <dbReference type="NCBI Taxonomy" id="2838488"/>
    <lineage>
        <taxon>Bacteria</taxon>
        <taxon>Bacillati</taxon>
        <taxon>Bacillota</taxon>
        <taxon>Clostridia</taxon>
        <taxon>Lachnospirales</taxon>
        <taxon>Lachnospiraceae</taxon>
        <taxon>Blautia</taxon>
    </lineage>
</organism>
<reference evidence="2" key="1">
    <citation type="journal article" date="2021" name="PeerJ">
        <title>Extensive microbial diversity within the chicken gut microbiome revealed by metagenomics and culture.</title>
        <authorList>
            <person name="Gilroy R."/>
            <person name="Ravi A."/>
            <person name="Getino M."/>
            <person name="Pursley I."/>
            <person name="Horton D.L."/>
            <person name="Alikhan N.F."/>
            <person name="Baker D."/>
            <person name="Gharbi K."/>
            <person name="Hall N."/>
            <person name="Watson M."/>
            <person name="Adriaenssens E.M."/>
            <person name="Foster-Nyarko E."/>
            <person name="Jarju S."/>
            <person name="Secka A."/>
            <person name="Antonio M."/>
            <person name="Oren A."/>
            <person name="Chaudhuri R.R."/>
            <person name="La Ragione R."/>
            <person name="Hildebrand F."/>
            <person name="Pallen M.J."/>
        </authorList>
    </citation>
    <scope>NUCLEOTIDE SEQUENCE</scope>
    <source>
        <strain evidence="2">14324</strain>
    </source>
</reference>
<evidence type="ECO:0000313" key="3">
    <source>
        <dbReference type="Proteomes" id="UP000824041"/>
    </source>
</evidence>
<reference evidence="2" key="2">
    <citation type="submission" date="2021-04" db="EMBL/GenBank/DDBJ databases">
        <authorList>
            <person name="Gilroy R."/>
        </authorList>
    </citation>
    <scope>NUCLEOTIDE SEQUENCE</scope>
    <source>
        <strain evidence="2">14324</strain>
    </source>
</reference>
<protein>
    <submittedName>
        <fullName evidence="2">Aspartate dehydrogenase</fullName>
    </submittedName>
</protein>
<feature type="compositionally biased region" description="Basic and acidic residues" evidence="1">
    <location>
        <begin position="9"/>
        <end position="22"/>
    </location>
</feature>
<evidence type="ECO:0000313" key="2">
    <source>
        <dbReference type="EMBL" id="HIZ21952.1"/>
    </source>
</evidence>